<reference evidence="7" key="1">
    <citation type="submission" date="2020-07" db="EMBL/GenBank/DDBJ databases">
        <title>Huge and variable diversity of episymbiotic CPR bacteria and DPANN archaea in groundwater ecosystems.</title>
        <authorList>
            <person name="He C.Y."/>
            <person name="Keren R."/>
            <person name="Whittaker M."/>
            <person name="Farag I.F."/>
            <person name="Doudna J."/>
            <person name="Cate J.H.D."/>
            <person name="Banfield J.F."/>
        </authorList>
    </citation>
    <scope>NUCLEOTIDE SEQUENCE</scope>
    <source>
        <strain evidence="7">NC_groundwater_763_Ag_S-0.2um_68_21</strain>
    </source>
</reference>
<keyword evidence="5 6" id="KW-0472">Membrane</keyword>
<evidence type="ECO:0000256" key="5">
    <source>
        <dbReference type="ARBA" id="ARBA00023136"/>
    </source>
</evidence>
<evidence type="ECO:0000256" key="3">
    <source>
        <dbReference type="ARBA" id="ARBA00022692"/>
    </source>
</evidence>
<evidence type="ECO:0000256" key="4">
    <source>
        <dbReference type="ARBA" id="ARBA00022989"/>
    </source>
</evidence>
<proteinExistence type="predicted"/>
<dbReference type="GO" id="GO:0005886">
    <property type="term" value="C:plasma membrane"/>
    <property type="evidence" value="ECO:0007669"/>
    <property type="project" value="UniProtKB-SubCell"/>
</dbReference>
<feature type="transmembrane region" description="Helical" evidence="6">
    <location>
        <begin position="180"/>
        <end position="211"/>
    </location>
</feature>
<feature type="transmembrane region" description="Helical" evidence="6">
    <location>
        <begin position="20"/>
        <end position="46"/>
    </location>
</feature>
<evidence type="ECO:0000256" key="6">
    <source>
        <dbReference type="SAM" id="Phobius"/>
    </source>
</evidence>
<sequence length="258" mass="28609">MRNVWLICRRELASFFFSPIAYVVLGAWTFLMGIFFSGSFFNYVLISMQLARNPQAAAQMNITPTSAVLEPVFASVSVVLLFLTPILTMRLFSEEKKLGTIELLLTYPLRDGHLLAGKFLSVLLLYAMMLAITLVYPAIVSLHATVEWPVVAAAYLGMLLLGSAFLSVGVMASSWTSNQIIAATAAFMILLMSFIMDFLAASAGPVLAAVLRHLSIGLHLRNAIRGIIDTRDVIFLLNVNILCLFLAMRSLEYYRWRA</sequence>
<evidence type="ECO:0000313" key="8">
    <source>
        <dbReference type="Proteomes" id="UP000782312"/>
    </source>
</evidence>
<feature type="transmembrane region" description="Helical" evidence="6">
    <location>
        <begin position="67"/>
        <end position="92"/>
    </location>
</feature>
<dbReference type="PANTHER" id="PTHR30294:SF29">
    <property type="entry name" value="MULTIDRUG ABC TRANSPORTER PERMEASE YBHS-RELATED"/>
    <property type="match status" value="1"/>
</dbReference>
<keyword evidence="3 6" id="KW-0812">Transmembrane</keyword>
<feature type="transmembrane region" description="Helical" evidence="6">
    <location>
        <begin position="112"/>
        <end position="136"/>
    </location>
</feature>
<dbReference type="GO" id="GO:0140359">
    <property type="term" value="F:ABC-type transporter activity"/>
    <property type="evidence" value="ECO:0007669"/>
    <property type="project" value="InterPro"/>
</dbReference>
<feature type="transmembrane region" description="Helical" evidence="6">
    <location>
        <begin position="148"/>
        <end position="168"/>
    </location>
</feature>
<feature type="transmembrane region" description="Helical" evidence="6">
    <location>
        <begin position="232"/>
        <end position="251"/>
    </location>
</feature>
<evidence type="ECO:0000313" key="7">
    <source>
        <dbReference type="EMBL" id="MBI3129427.1"/>
    </source>
</evidence>
<comment type="subcellular location">
    <subcellularLocation>
        <location evidence="1">Cell membrane</location>
        <topology evidence="1">Multi-pass membrane protein</topology>
    </subcellularLocation>
</comment>
<name>A0A932I1S9_UNCTE</name>
<dbReference type="Proteomes" id="UP000782312">
    <property type="component" value="Unassembled WGS sequence"/>
</dbReference>
<comment type="caution">
    <text evidence="7">The sequence shown here is derived from an EMBL/GenBank/DDBJ whole genome shotgun (WGS) entry which is preliminary data.</text>
</comment>
<accession>A0A932I1S9</accession>
<organism evidence="7 8">
    <name type="scientific">Tectimicrobiota bacterium</name>
    <dbReference type="NCBI Taxonomy" id="2528274"/>
    <lineage>
        <taxon>Bacteria</taxon>
        <taxon>Pseudomonadati</taxon>
        <taxon>Nitrospinota/Tectimicrobiota group</taxon>
        <taxon>Candidatus Tectimicrobiota</taxon>
    </lineage>
</organism>
<dbReference type="AlphaFoldDB" id="A0A932I1S9"/>
<protein>
    <submittedName>
        <fullName evidence="7">ABC transporter permease subunit</fullName>
    </submittedName>
</protein>
<keyword evidence="4 6" id="KW-1133">Transmembrane helix</keyword>
<gene>
    <name evidence="7" type="ORF">HYZ11_17605</name>
</gene>
<evidence type="ECO:0000256" key="1">
    <source>
        <dbReference type="ARBA" id="ARBA00004651"/>
    </source>
</evidence>
<dbReference type="EMBL" id="JACPUR010000041">
    <property type="protein sequence ID" value="MBI3129427.1"/>
    <property type="molecule type" value="Genomic_DNA"/>
</dbReference>
<dbReference type="Pfam" id="PF12679">
    <property type="entry name" value="ABC2_membrane_2"/>
    <property type="match status" value="1"/>
</dbReference>
<evidence type="ECO:0000256" key="2">
    <source>
        <dbReference type="ARBA" id="ARBA00022475"/>
    </source>
</evidence>
<dbReference type="PANTHER" id="PTHR30294">
    <property type="entry name" value="MEMBRANE COMPONENT OF ABC TRANSPORTER YHHJ-RELATED"/>
    <property type="match status" value="1"/>
</dbReference>
<dbReference type="InterPro" id="IPR051449">
    <property type="entry name" value="ABC-2_transporter_component"/>
</dbReference>
<keyword evidence="2" id="KW-1003">Cell membrane</keyword>